<name>A0A7H1M8X6_9NEIS</name>
<evidence type="ECO:0008006" key="4">
    <source>
        <dbReference type="Google" id="ProtNLM"/>
    </source>
</evidence>
<dbReference type="KEGG" id="nmus:H7A79_2207"/>
<dbReference type="Proteomes" id="UP000516412">
    <property type="component" value="Chromosome"/>
</dbReference>
<keyword evidence="3" id="KW-1185">Reference proteome</keyword>
<evidence type="ECO:0000256" key="1">
    <source>
        <dbReference type="SAM" id="SignalP"/>
    </source>
</evidence>
<feature type="chain" id="PRO_5028963178" description="DUF4410 domain-containing protein" evidence="1">
    <location>
        <begin position="20"/>
        <end position="158"/>
    </location>
</feature>
<accession>A0A7H1M8X6</accession>
<sequence>MHKSAFFLAAFAALSSASAAEIYIAEQIPYQDESRIDHRITSECTKIGTVMSESIVKHAAAQGVTVVRSTEPEKYGRYAKITIDAAMSSGNAFIGHAKGLSVYNELFQNGKAVHKTTMSRNSTGGMFGGFKSSCSVLYRTANVLGKDIAGWLAAQNKP</sequence>
<dbReference type="EMBL" id="CP060414">
    <property type="protein sequence ID" value="QNT58091.1"/>
    <property type="molecule type" value="Genomic_DNA"/>
</dbReference>
<dbReference type="AlphaFoldDB" id="A0A7H1M8X6"/>
<evidence type="ECO:0000313" key="2">
    <source>
        <dbReference type="EMBL" id="QNT58091.1"/>
    </source>
</evidence>
<proteinExistence type="predicted"/>
<evidence type="ECO:0000313" key="3">
    <source>
        <dbReference type="Proteomes" id="UP000516412"/>
    </source>
</evidence>
<keyword evidence="1" id="KW-0732">Signal</keyword>
<reference evidence="2" key="1">
    <citation type="submission" date="2024-06" db="EMBL/GenBank/DDBJ databases">
        <title>Complete Genome Sequence of mouse commensal type strain Neisseria musculi.</title>
        <authorList>
            <person name="Thapa E."/>
            <person name="Aluvathingal J."/>
            <person name="Nadendla S."/>
            <person name="Mehta A."/>
            <person name="Tettelin H."/>
            <person name="Weyand N.J."/>
        </authorList>
    </citation>
    <scope>NUCLEOTIDE SEQUENCE</scope>
    <source>
        <strain evidence="2">NW831</strain>
    </source>
</reference>
<protein>
    <recommendedName>
        <fullName evidence="4">DUF4410 domain-containing protein</fullName>
    </recommendedName>
</protein>
<dbReference type="RefSeq" id="WP_135036855.1">
    <property type="nucleotide sequence ID" value="NZ_CP060414.2"/>
</dbReference>
<feature type="signal peptide" evidence="1">
    <location>
        <begin position="1"/>
        <end position="19"/>
    </location>
</feature>
<organism evidence="2 3">
    <name type="scientific">Neisseria musculi</name>
    <dbReference type="NCBI Taxonomy" id="1815583"/>
    <lineage>
        <taxon>Bacteria</taxon>
        <taxon>Pseudomonadati</taxon>
        <taxon>Pseudomonadota</taxon>
        <taxon>Betaproteobacteria</taxon>
        <taxon>Neisseriales</taxon>
        <taxon>Neisseriaceae</taxon>
        <taxon>Neisseria</taxon>
    </lineage>
</organism>
<gene>
    <name evidence="2" type="ORF">H7A79_2207</name>
</gene>